<dbReference type="InterPro" id="IPR003439">
    <property type="entry name" value="ABC_transporter-like_ATP-bd"/>
</dbReference>
<gene>
    <name evidence="9" type="ORF">BEMITA_LOCUS5167</name>
</gene>
<keyword evidence="2 7" id="KW-0812">Transmembrane</keyword>
<dbReference type="InterPro" id="IPR017871">
    <property type="entry name" value="ABC_transporter-like_CS"/>
</dbReference>
<name>A0A9P0A818_BEMTA</name>
<evidence type="ECO:0000256" key="2">
    <source>
        <dbReference type="ARBA" id="ARBA00022692"/>
    </source>
</evidence>
<evidence type="ECO:0000313" key="10">
    <source>
        <dbReference type="Proteomes" id="UP001152759"/>
    </source>
</evidence>
<feature type="transmembrane region" description="Helical" evidence="7">
    <location>
        <begin position="537"/>
        <end position="561"/>
    </location>
</feature>
<dbReference type="InterPro" id="IPR013525">
    <property type="entry name" value="ABC2_TM"/>
</dbReference>
<dbReference type="CDD" id="cd03230">
    <property type="entry name" value="ABC_DR_subfamily_A"/>
    <property type="match status" value="1"/>
</dbReference>
<evidence type="ECO:0000256" key="3">
    <source>
        <dbReference type="ARBA" id="ARBA00022741"/>
    </source>
</evidence>
<evidence type="ECO:0000256" key="5">
    <source>
        <dbReference type="ARBA" id="ARBA00022989"/>
    </source>
</evidence>
<dbReference type="Pfam" id="PF12698">
    <property type="entry name" value="ABC2_membrane_3"/>
    <property type="match status" value="1"/>
</dbReference>
<evidence type="ECO:0000256" key="7">
    <source>
        <dbReference type="SAM" id="Phobius"/>
    </source>
</evidence>
<feature type="transmembrane region" description="Helical" evidence="7">
    <location>
        <begin position="604"/>
        <end position="624"/>
    </location>
</feature>
<dbReference type="PANTHER" id="PTHR43038:SF3">
    <property type="entry name" value="ABC TRANSPORTER G FAMILY MEMBER 20 ISOFORM X1"/>
    <property type="match status" value="1"/>
</dbReference>
<keyword evidence="10" id="KW-1185">Reference proteome</keyword>
<dbReference type="PANTHER" id="PTHR43038">
    <property type="entry name" value="ATP-BINDING CASSETTE, SUB-FAMILY H, MEMBER 1"/>
    <property type="match status" value="1"/>
</dbReference>
<evidence type="ECO:0000256" key="1">
    <source>
        <dbReference type="ARBA" id="ARBA00004141"/>
    </source>
</evidence>
<sequence>MENGGFVGEICADETDSTAQAAVAVRNAYKRYTPTAVILKNLNMTVKQSTVYGLLGPSGCGKTTLLSCIVGRIHLDSGSVNLRIRQKSKLGYMPQTLQLYVQLTIYENLAYYGYVFGMDKKAIQEKADELCTFLQLPPQHKLVSNISGGQQRRVSFAVALLHDPELLILDEPTVGLDPVLANNIWERLLEMTKHGKTIIITTHYIEEAKNAHQIGLMRGGVLLAEESPSSLMANYNCSSLEEVFLKLSYKQETQQSQPQPIEEFTIAEKPPPLPLEDTSVFRFTRFYATFMKLLYLSRRELRFVAFLICLPLAQSVFFNLAIGTDPTDLKIGIVDDELSHGLRECRMSRNNHCAYNYTEDLKLSCLYLDELEKKNFKLIEFDDIVSGKKAIKSSDQTWALIHFPRNYSEALSQRVNDGHDASGEALFHSSVDVWVDLSNQYIGNMVRRDIYYATQNFLQSIFMVCGDSPRLGSLPIVFNEPIHDIGTPGFIHFASVAFIILSSFYFPLISSEALILNDKMEGIIERSVVAGMKFAEIAVADSLFLGVVYILQMIITMVVLYGVFHNPFKGDVAISLAILFLAGVQGIFFGILIALNSNTYTEGAYLGIGSNLVLTFISGLVWPIESHHFLLKLVSPYFPLVLPTEGLRAVTAKEWGIDHPVVIKGFQSSFIWCSIFIIGVFLTLKFKKNALIIYK</sequence>
<dbReference type="EMBL" id="OU963864">
    <property type="protein sequence ID" value="CAH0385995.1"/>
    <property type="molecule type" value="Genomic_DNA"/>
</dbReference>
<dbReference type="GO" id="GO:0016020">
    <property type="term" value="C:membrane"/>
    <property type="evidence" value="ECO:0007669"/>
    <property type="project" value="UniProtKB-SubCell"/>
</dbReference>
<dbReference type="Gene3D" id="3.40.50.300">
    <property type="entry name" value="P-loop containing nucleotide triphosphate hydrolases"/>
    <property type="match status" value="1"/>
</dbReference>
<comment type="subcellular location">
    <subcellularLocation>
        <location evidence="1">Membrane</location>
        <topology evidence="1">Multi-pass membrane protein</topology>
    </subcellularLocation>
</comment>
<dbReference type="Proteomes" id="UP001152759">
    <property type="component" value="Chromosome 3"/>
</dbReference>
<keyword evidence="5 7" id="KW-1133">Transmembrane helix</keyword>
<dbReference type="AlphaFoldDB" id="A0A9P0A818"/>
<keyword evidence="3" id="KW-0547">Nucleotide-binding</keyword>
<dbReference type="GO" id="GO:0016887">
    <property type="term" value="F:ATP hydrolysis activity"/>
    <property type="evidence" value="ECO:0007669"/>
    <property type="project" value="InterPro"/>
</dbReference>
<dbReference type="KEGG" id="btab:109043326"/>
<evidence type="ECO:0000256" key="4">
    <source>
        <dbReference type="ARBA" id="ARBA00022840"/>
    </source>
</evidence>
<accession>A0A9P0A818</accession>
<dbReference type="SUPFAM" id="SSF52540">
    <property type="entry name" value="P-loop containing nucleoside triphosphate hydrolases"/>
    <property type="match status" value="1"/>
</dbReference>
<dbReference type="PROSITE" id="PS50893">
    <property type="entry name" value="ABC_TRANSPORTER_2"/>
    <property type="match status" value="1"/>
</dbReference>
<feature type="domain" description="ABC transporter" evidence="8">
    <location>
        <begin position="23"/>
        <end position="244"/>
    </location>
</feature>
<dbReference type="PROSITE" id="PS00211">
    <property type="entry name" value="ABC_TRANSPORTER_1"/>
    <property type="match status" value="1"/>
</dbReference>
<dbReference type="GO" id="GO:0005524">
    <property type="term" value="F:ATP binding"/>
    <property type="evidence" value="ECO:0007669"/>
    <property type="project" value="UniProtKB-KW"/>
</dbReference>
<evidence type="ECO:0000259" key="8">
    <source>
        <dbReference type="PROSITE" id="PS50893"/>
    </source>
</evidence>
<feature type="transmembrane region" description="Helical" evidence="7">
    <location>
        <begin position="669"/>
        <end position="686"/>
    </location>
</feature>
<proteinExistence type="predicted"/>
<keyword evidence="6 7" id="KW-0472">Membrane</keyword>
<feature type="transmembrane region" description="Helical" evidence="7">
    <location>
        <begin position="490"/>
        <end position="516"/>
    </location>
</feature>
<evidence type="ECO:0000256" key="6">
    <source>
        <dbReference type="ARBA" id="ARBA00023136"/>
    </source>
</evidence>
<dbReference type="SMART" id="SM00382">
    <property type="entry name" value="AAA"/>
    <property type="match status" value="1"/>
</dbReference>
<reference evidence="9" key="1">
    <citation type="submission" date="2021-12" db="EMBL/GenBank/DDBJ databases">
        <authorList>
            <person name="King R."/>
        </authorList>
    </citation>
    <scope>NUCLEOTIDE SEQUENCE</scope>
</reference>
<dbReference type="Pfam" id="PF00005">
    <property type="entry name" value="ABC_tran"/>
    <property type="match status" value="1"/>
</dbReference>
<dbReference type="InterPro" id="IPR027417">
    <property type="entry name" value="P-loop_NTPase"/>
</dbReference>
<dbReference type="GO" id="GO:0140359">
    <property type="term" value="F:ABC-type transporter activity"/>
    <property type="evidence" value="ECO:0007669"/>
    <property type="project" value="InterPro"/>
</dbReference>
<protein>
    <recommendedName>
        <fullName evidence="8">ABC transporter domain-containing protein</fullName>
    </recommendedName>
</protein>
<dbReference type="InterPro" id="IPR003593">
    <property type="entry name" value="AAA+_ATPase"/>
</dbReference>
<evidence type="ECO:0000313" key="9">
    <source>
        <dbReference type="EMBL" id="CAH0385995.1"/>
    </source>
</evidence>
<feature type="transmembrane region" description="Helical" evidence="7">
    <location>
        <begin position="573"/>
        <end position="595"/>
    </location>
</feature>
<keyword evidence="4" id="KW-0067">ATP-binding</keyword>
<organism evidence="9 10">
    <name type="scientific">Bemisia tabaci</name>
    <name type="common">Sweetpotato whitefly</name>
    <name type="synonym">Aleurodes tabaci</name>
    <dbReference type="NCBI Taxonomy" id="7038"/>
    <lineage>
        <taxon>Eukaryota</taxon>
        <taxon>Metazoa</taxon>
        <taxon>Ecdysozoa</taxon>
        <taxon>Arthropoda</taxon>
        <taxon>Hexapoda</taxon>
        <taxon>Insecta</taxon>
        <taxon>Pterygota</taxon>
        <taxon>Neoptera</taxon>
        <taxon>Paraneoptera</taxon>
        <taxon>Hemiptera</taxon>
        <taxon>Sternorrhyncha</taxon>
        <taxon>Aleyrodoidea</taxon>
        <taxon>Aleyrodidae</taxon>
        <taxon>Aleyrodinae</taxon>
        <taxon>Bemisia</taxon>
    </lineage>
</organism>